<accession>A0A1I3ST96</accession>
<dbReference type="AlphaFoldDB" id="A0A1I3ST96"/>
<sequence length="221" mass="23539">MRLIQNPFPSKTGYHGAAIVLSRFSRLLLPHEVMTFQTTDAAVIDVLHGAEANAGMLLIPVSAVMAKAAFEKHAALGCLARATSLRTNRSGELQCVLKGLERAAYTLIATANSTQRFAEVTSISDEDDIDCSTAACELKSQLQTAFVARDPLMAGCHGGIVIEADLPLGQLCDVIAAVLPLTTAQRLQVLKEYRIGARAALLLELLGEAESAFNATVAEFN</sequence>
<organism evidence="2 3">
    <name type="scientific">Planctomicrobium piriforme</name>
    <dbReference type="NCBI Taxonomy" id="1576369"/>
    <lineage>
        <taxon>Bacteria</taxon>
        <taxon>Pseudomonadati</taxon>
        <taxon>Planctomycetota</taxon>
        <taxon>Planctomycetia</taxon>
        <taxon>Planctomycetales</taxon>
        <taxon>Planctomycetaceae</taxon>
        <taxon>Planctomicrobium</taxon>
    </lineage>
</organism>
<dbReference type="GO" id="GO:0008233">
    <property type="term" value="F:peptidase activity"/>
    <property type="evidence" value="ECO:0007669"/>
    <property type="project" value="UniProtKB-KW"/>
</dbReference>
<gene>
    <name evidence="2" type="ORF">SAMN05421753_12544</name>
</gene>
<dbReference type="Pfam" id="PF02190">
    <property type="entry name" value="LON_substr_bdg"/>
    <property type="match status" value="1"/>
</dbReference>
<dbReference type="InterPro" id="IPR015947">
    <property type="entry name" value="PUA-like_sf"/>
</dbReference>
<keyword evidence="2" id="KW-0378">Hydrolase</keyword>
<evidence type="ECO:0000313" key="2">
    <source>
        <dbReference type="EMBL" id="SFJ61049.1"/>
    </source>
</evidence>
<keyword evidence="3" id="KW-1185">Reference proteome</keyword>
<dbReference type="InterPro" id="IPR003111">
    <property type="entry name" value="Lon_prtase_N"/>
</dbReference>
<dbReference type="SUPFAM" id="SSF88697">
    <property type="entry name" value="PUA domain-like"/>
    <property type="match status" value="1"/>
</dbReference>
<dbReference type="EMBL" id="FOQD01000025">
    <property type="protein sequence ID" value="SFJ61049.1"/>
    <property type="molecule type" value="Genomic_DNA"/>
</dbReference>
<dbReference type="GO" id="GO:0006508">
    <property type="term" value="P:proteolysis"/>
    <property type="evidence" value="ECO:0007669"/>
    <property type="project" value="UniProtKB-KW"/>
</dbReference>
<dbReference type="Gene3D" id="1.20.58.1480">
    <property type="match status" value="1"/>
</dbReference>
<reference evidence="3" key="1">
    <citation type="submission" date="2016-10" db="EMBL/GenBank/DDBJ databases">
        <authorList>
            <person name="Varghese N."/>
            <person name="Submissions S."/>
        </authorList>
    </citation>
    <scope>NUCLEOTIDE SEQUENCE [LARGE SCALE GENOMIC DNA]</scope>
    <source>
        <strain evidence="3">DSM 26348</strain>
    </source>
</reference>
<dbReference type="Proteomes" id="UP000199518">
    <property type="component" value="Unassembled WGS sequence"/>
</dbReference>
<protein>
    <submittedName>
        <fullName evidence="2">ATP-dependent protease La (LON) substrate-binding domain-containing protein</fullName>
    </submittedName>
</protein>
<dbReference type="RefSeq" id="WP_092056823.1">
    <property type="nucleotide sequence ID" value="NZ_FOQD01000025.1"/>
</dbReference>
<proteinExistence type="predicted"/>
<keyword evidence="2" id="KW-0645">Protease</keyword>
<evidence type="ECO:0000313" key="3">
    <source>
        <dbReference type="Proteomes" id="UP000199518"/>
    </source>
</evidence>
<name>A0A1I3ST96_9PLAN</name>
<dbReference type="OrthoDB" id="9806457at2"/>
<feature type="domain" description="Lon N-terminal" evidence="1">
    <location>
        <begin position="25"/>
        <end position="206"/>
    </location>
</feature>
<evidence type="ECO:0000259" key="1">
    <source>
        <dbReference type="Pfam" id="PF02190"/>
    </source>
</evidence>